<protein>
    <submittedName>
        <fullName evidence="2">Uncharacterized protein</fullName>
    </submittedName>
</protein>
<gene>
    <name evidence="2" type="ORF">CDV31_007974</name>
</gene>
<dbReference type="Proteomes" id="UP000288429">
    <property type="component" value="Unassembled WGS sequence"/>
</dbReference>
<organism evidence="2 3">
    <name type="scientific">Fusarium ambrosium</name>
    <dbReference type="NCBI Taxonomy" id="131363"/>
    <lineage>
        <taxon>Eukaryota</taxon>
        <taxon>Fungi</taxon>
        <taxon>Dikarya</taxon>
        <taxon>Ascomycota</taxon>
        <taxon>Pezizomycotina</taxon>
        <taxon>Sordariomycetes</taxon>
        <taxon>Hypocreomycetidae</taxon>
        <taxon>Hypocreales</taxon>
        <taxon>Nectriaceae</taxon>
        <taxon>Fusarium</taxon>
        <taxon>Fusarium solani species complex</taxon>
    </lineage>
</organism>
<feature type="region of interest" description="Disordered" evidence="1">
    <location>
        <begin position="170"/>
        <end position="204"/>
    </location>
</feature>
<dbReference type="AlphaFoldDB" id="A0A428U3I9"/>
<proteinExistence type="predicted"/>
<evidence type="ECO:0000256" key="1">
    <source>
        <dbReference type="SAM" id="MobiDB-lite"/>
    </source>
</evidence>
<feature type="region of interest" description="Disordered" evidence="1">
    <location>
        <begin position="78"/>
        <end position="108"/>
    </location>
</feature>
<sequence length="298" mass="32641">MSTNSGESGFCKFCGHPMNGHTKSSLSKCKNCKKRMHVCQVGVHAEGDGWIICDVACGCGPRYYPSVAKQARPLAPSEYASSHPLYEPPPDGEDEDEDEDDETSIGSPSYVTLAKNGDYLQFFGHGGELISTFREHWQQTTISCQGGDVDAWRMEDDTGQSYFTWTLDVDDNKDDARTGQSERSLGKQVAHAPQSTSHGRTLSAESIDPLQWSEEQLEANTLTPAMEELTIGGGSSQKRVHGTARLSSKGTVVFKAASDGKKVNTARASWVKVKGGFIFESNMHRCTFFTKEITPPKK</sequence>
<name>A0A428U3I9_9HYPO</name>
<feature type="compositionally biased region" description="Polar residues" evidence="1">
    <location>
        <begin position="193"/>
        <end position="204"/>
    </location>
</feature>
<evidence type="ECO:0000313" key="3">
    <source>
        <dbReference type="Proteomes" id="UP000288429"/>
    </source>
</evidence>
<dbReference type="EMBL" id="NIZV01000102">
    <property type="protein sequence ID" value="RSM08835.1"/>
    <property type="molecule type" value="Genomic_DNA"/>
</dbReference>
<keyword evidence="3" id="KW-1185">Reference proteome</keyword>
<evidence type="ECO:0000313" key="2">
    <source>
        <dbReference type="EMBL" id="RSM08835.1"/>
    </source>
</evidence>
<accession>A0A428U3I9</accession>
<comment type="caution">
    <text evidence="2">The sequence shown here is derived from an EMBL/GenBank/DDBJ whole genome shotgun (WGS) entry which is preliminary data.</text>
</comment>
<feature type="compositionally biased region" description="Acidic residues" evidence="1">
    <location>
        <begin position="90"/>
        <end position="103"/>
    </location>
</feature>
<reference evidence="2 3" key="1">
    <citation type="submission" date="2017-06" db="EMBL/GenBank/DDBJ databases">
        <title>Cmopartive genomic analysis of Ambrosia Fusariam Clade fungi.</title>
        <authorList>
            <person name="Stajich J.E."/>
            <person name="Carrillo J."/>
            <person name="Kijimoto T."/>
            <person name="Eskalen A."/>
            <person name="O'Donnell K."/>
            <person name="Kasson M."/>
        </authorList>
    </citation>
    <scope>NUCLEOTIDE SEQUENCE [LARGE SCALE GENOMIC DNA]</scope>
    <source>
        <strain evidence="2 3">NRRL 20438</strain>
    </source>
</reference>